<keyword evidence="1" id="KW-0812">Transmembrane</keyword>
<accession>J9A079</accession>
<evidence type="ECO:0000313" key="2">
    <source>
        <dbReference type="EMBL" id="EJW05313.1"/>
    </source>
</evidence>
<keyword evidence="1" id="KW-1133">Transmembrane helix</keyword>
<evidence type="ECO:0000256" key="1">
    <source>
        <dbReference type="SAM" id="Phobius"/>
    </source>
</evidence>
<evidence type="ECO:0000313" key="3">
    <source>
        <dbReference type="Proteomes" id="UP000003163"/>
    </source>
</evidence>
<organism evidence="2 3">
    <name type="scientific">Edhazardia aedis (strain USNM 41457)</name>
    <name type="common">Microsporidian parasite</name>
    <dbReference type="NCBI Taxonomy" id="1003232"/>
    <lineage>
        <taxon>Eukaryota</taxon>
        <taxon>Fungi</taxon>
        <taxon>Fungi incertae sedis</taxon>
        <taxon>Microsporidia</taxon>
        <taxon>Edhazardia</taxon>
    </lineage>
</organism>
<dbReference type="EMBL" id="AFBI03000007">
    <property type="protein sequence ID" value="EJW05313.1"/>
    <property type="molecule type" value="Genomic_DNA"/>
</dbReference>
<protein>
    <submittedName>
        <fullName evidence="2">Uncharacterized protein</fullName>
    </submittedName>
</protein>
<proteinExistence type="predicted"/>
<comment type="caution">
    <text evidence="2">The sequence shown here is derived from an EMBL/GenBank/DDBJ whole genome shotgun (WGS) entry which is preliminary data.</text>
</comment>
<dbReference type="Proteomes" id="UP000003163">
    <property type="component" value="Unassembled WGS sequence"/>
</dbReference>
<feature type="transmembrane region" description="Helical" evidence="1">
    <location>
        <begin position="35"/>
        <end position="53"/>
    </location>
</feature>
<dbReference type="VEuPathDB" id="MicrosporidiaDB:EDEG_00616"/>
<gene>
    <name evidence="2" type="ORF">EDEG_00616</name>
</gene>
<keyword evidence="3" id="KW-1185">Reference proteome</keyword>
<sequence>MPDENISIQTSQQVEATNGNDEESRIIIDKKIRKYFTAIVDIVLMCTLLFTNQHVTTSCQFPNHTLYPLLTFNIFFVLLNVYIFNISKRKFGFYLEWFLGLLLLFFLATFSYGISLIFSHYHHN</sequence>
<reference evidence="3" key="2">
    <citation type="submission" date="2015-07" db="EMBL/GenBank/DDBJ databases">
        <title>Contrasting host-pathogen interactions and genome evolution in two generalist and specialist microsporidian pathogens of mosquitoes.</title>
        <authorList>
            <consortium name="The Broad Institute Genomics Platform"/>
            <consortium name="The Broad Institute Genome Sequencing Center for Infectious Disease"/>
            <person name="Cuomo C.A."/>
            <person name="Sanscrainte N.D."/>
            <person name="Goldberg J.M."/>
            <person name="Heiman D."/>
            <person name="Young S."/>
            <person name="Zeng Q."/>
            <person name="Becnel J.J."/>
            <person name="Birren B.W."/>
        </authorList>
    </citation>
    <scope>NUCLEOTIDE SEQUENCE [LARGE SCALE GENOMIC DNA]</scope>
    <source>
        <strain evidence="3">USNM 41457</strain>
    </source>
</reference>
<dbReference type="InParanoid" id="J9A079"/>
<name>J9A079_EDHAE</name>
<keyword evidence="1" id="KW-0472">Membrane</keyword>
<feature type="transmembrane region" description="Helical" evidence="1">
    <location>
        <begin position="65"/>
        <end position="85"/>
    </location>
</feature>
<dbReference type="AlphaFoldDB" id="J9A079"/>
<dbReference type="HOGENOM" id="CLU_2003873_0_0_1"/>
<reference evidence="2 3" key="1">
    <citation type="submission" date="2011-08" db="EMBL/GenBank/DDBJ databases">
        <authorList>
            <person name="Liu Z.J."/>
            <person name="Shi F.L."/>
            <person name="Lu J.Q."/>
            <person name="Li M."/>
            <person name="Wang Z.L."/>
        </authorList>
    </citation>
    <scope>NUCLEOTIDE SEQUENCE [LARGE SCALE GENOMIC DNA]</scope>
    <source>
        <strain evidence="2 3">USNM 41457</strain>
    </source>
</reference>
<feature type="transmembrane region" description="Helical" evidence="1">
    <location>
        <begin position="97"/>
        <end position="118"/>
    </location>
</feature>